<dbReference type="RefSeq" id="WP_220205093.1">
    <property type="nucleotide sequence ID" value="NZ_BNJK01000001.1"/>
</dbReference>
<accession>A0A8J3IP58</accession>
<dbReference type="GO" id="GO:0005975">
    <property type="term" value="P:carbohydrate metabolic process"/>
    <property type="evidence" value="ECO:0007669"/>
    <property type="project" value="InterPro"/>
</dbReference>
<proteinExistence type="predicted"/>
<evidence type="ECO:0000313" key="2">
    <source>
        <dbReference type="EMBL" id="GHO94350.1"/>
    </source>
</evidence>
<sequence length="724" mass="81830">MSDTQQTHTSEDAYQHTNRLIHETSPYLLQHAHNPVDWYPWGEEALHKAQQEDKPILLSVGYSACHWCHVMERESFENEQIAALMNQHFISIKVDREERPDIDSIYMQAVQAITHQGGWPMTVFLMPDGRPFYGGTYFPPADRRYGRQVMPGFPRVLLNIATVYEQEREQVEEQANQIAQYLRDSSGAPLRVQNVAGAAVAPSYSMLGAASRKLATDFDAQHGGFGSAPKFPNTMALEFLLRVHQHRQRGEISEQALFSEMEIVDSTLQHMAYGGIYDQLGGGFHRYSVDAEWLVPHFEKMLYDNALLSRLYLHAYLVAVDPLYERIVTETLDYVVREMTSPEGGFYSTQDADSEGEEGKFFLWTAQEIRQLLDPHDADLFMAYYDVTPRGNFEGKNILYVPRPIDEIATEAELSVGEVQESLKLSHKVLFKTREMRVKPARDEKVLTAWNGLMLRSFAEAGRYLNRPDYLQVAVNNATFLLNKLRAENGRLLRTYKDGRARLNGYLEDYAFLADGLLALYEATFETRWFVEARKLLDEAITLFASDQQGGFFDTGSDHEALVSRPRDIMDNATPAGNSVAGEVLLKLAAFTGEESYRQRADEYLQAIAEMAVQHPQSFGRVLCSLDFAISPVKEIAIIGHGKLEPGNPKDADTRILVERINNHYLPNSVLAYSGVDEVKNAEAIALLADRPLKDGKATAYVCQNFVCQAPVNMPEELEQLVLA</sequence>
<feature type="domain" description="Spermatogenesis-associated protein 20-like TRX" evidence="1">
    <location>
        <begin position="17"/>
        <end position="182"/>
    </location>
</feature>
<dbReference type="EMBL" id="BNJK01000001">
    <property type="protein sequence ID" value="GHO94350.1"/>
    <property type="molecule type" value="Genomic_DNA"/>
</dbReference>
<dbReference type="SUPFAM" id="SSF48208">
    <property type="entry name" value="Six-hairpin glycosidases"/>
    <property type="match status" value="1"/>
</dbReference>
<name>A0A8J3IP58_9CHLR</name>
<dbReference type="CDD" id="cd02955">
    <property type="entry name" value="SSP411"/>
    <property type="match status" value="1"/>
</dbReference>
<dbReference type="InterPro" id="IPR012341">
    <property type="entry name" value="6hp_glycosidase-like_sf"/>
</dbReference>
<dbReference type="PIRSF" id="PIRSF006402">
    <property type="entry name" value="UCP006402_thioredoxin"/>
    <property type="match status" value="1"/>
</dbReference>
<dbReference type="InterPro" id="IPR004879">
    <property type="entry name" value="Ssp411-like_TRX"/>
</dbReference>
<gene>
    <name evidence="2" type="ORF">KSF_043980</name>
</gene>
<reference evidence="2" key="1">
    <citation type="submission" date="2020-10" db="EMBL/GenBank/DDBJ databases">
        <title>Taxonomic study of unclassified bacteria belonging to the class Ktedonobacteria.</title>
        <authorList>
            <person name="Yabe S."/>
            <person name="Wang C.M."/>
            <person name="Zheng Y."/>
            <person name="Sakai Y."/>
            <person name="Cavaletti L."/>
            <person name="Monciardini P."/>
            <person name="Donadio S."/>
        </authorList>
    </citation>
    <scope>NUCLEOTIDE SEQUENCE</scope>
    <source>
        <strain evidence="2">ID150040</strain>
    </source>
</reference>
<dbReference type="PANTHER" id="PTHR42899:SF1">
    <property type="entry name" value="SPERMATOGENESIS-ASSOCIATED PROTEIN 20"/>
    <property type="match status" value="1"/>
</dbReference>
<dbReference type="Gene3D" id="1.50.10.10">
    <property type="match status" value="1"/>
</dbReference>
<dbReference type="InterPro" id="IPR036249">
    <property type="entry name" value="Thioredoxin-like_sf"/>
</dbReference>
<protein>
    <submittedName>
        <fullName evidence="2">Thioredoxin domain-containing protein</fullName>
    </submittedName>
</protein>
<dbReference type="InterPro" id="IPR024705">
    <property type="entry name" value="Ssp411"/>
</dbReference>
<dbReference type="SUPFAM" id="SSF52833">
    <property type="entry name" value="Thioredoxin-like"/>
    <property type="match status" value="1"/>
</dbReference>
<organism evidence="2 3">
    <name type="scientific">Reticulibacter mediterranei</name>
    <dbReference type="NCBI Taxonomy" id="2778369"/>
    <lineage>
        <taxon>Bacteria</taxon>
        <taxon>Bacillati</taxon>
        <taxon>Chloroflexota</taxon>
        <taxon>Ktedonobacteria</taxon>
        <taxon>Ktedonobacterales</taxon>
        <taxon>Reticulibacteraceae</taxon>
        <taxon>Reticulibacter</taxon>
    </lineage>
</organism>
<comment type="caution">
    <text evidence="2">The sequence shown here is derived from an EMBL/GenBank/DDBJ whole genome shotgun (WGS) entry which is preliminary data.</text>
</comment>
<dbReference type="PANTHER" id="PTHR42899">
    <property type="entry name" value="SPERMATOGENESIS-ASSOCIATED PROTEIN 20"/>
    <property type="match status" value="1"/>
</dbReference>
<evidence type="ECO:0000313" key="3">
    <source>
        <dbReference type="Proteomes" id="UP000597444"/>
    </source>
</evidence>
<dbReference type="InterPro" id="IPR008928">
    <property type="entry name" value="6-hairpin_glycosidase_sf"/>
</dbReference>
<dbReference type="Gene3D" id="3.40.30.10">
    <property type="entry name" value="Glutaredoxin"/>
    <property type="match status" value="1"/>
</dbReference>
<dbReference type="Proteomes" id="UP000597444">
    <property type="component" value="Unassembled WGS sequence"/>
</dbReference>
<dbReference type="AlphaFoldDB" id="A0A8J3IP58"/>
<dbReference type="Pfam" id="PF03190">
    <property type="entry name" value="Thioredox_DsbH"/>
    <property type="match status" value="1"/>
</dbReference>
<evidence type="ECO:0000259" key="1">
    <source>
        <dbReference type="Pfam" id="PF03190"/>
    </source>
</evidence>
<keyword evidence="3" id="KW-1185">Reference proteome</keyword>